<evidence type="ECO:0000256" key="2">
    <source>
        <dbReference type="ARBA" id="ARBA00023110"/>
    </source>
</evidence>
<dbReference type="PANTHER" id="PTHR45625">
    <property type="entry name" value="PEPTIDYL-PROLYL CIS-TRANS ISOMERASE-RELATED"/>
    <property type="match status" value="1"/>
</dbReference>
<feature type="domain" description="PPIase cyclophilin-type" evidence="4">
    <location>
        <begin position="513"/>
        <end position="644"/>
    </location>
</feature>
<evidence type="ECO:0000256" key="1">
    <source>
        <dbReference type="ARBA" id="ARBA00013194"/>
    </source>
</evidence>
<dbReference type="PROSITE" id="PS50072">
    <property type="entry name" value="CSA_PPIASE_2"/>
    <property type="match status" value="1"/>
</dbReference>
<protein>
    <recommendedName>
        <fullName evidence="1">peptidylprolyl isomerase</fullName>
        <ecNumber evidence="1">5.2.1.8</ecNumber>
    </recommendedName>
</protein>
<dbReference type="CDD" id="cd00317">
    <property type="entry name" value="cyclophilin"/>
    <property type="match status" value="1"/>
</dbReference>
<dbReference type="PROSITE" id="PS51257">
    <property type="entry name" value="PROKAR_LIPOPROTEIN"/>
    <property type="match status" value="1"/>
</dbReference>
<dbReference type="PANTHER" id="PTHR45625:SF4">
    <property type="entry name" value="PEPTIDYLPROLYL ISOMERASE DOMAIN AND WD REPEAT-CONTAINING PROTEIN 1"/>
    <property type="match status" value="1"/>
</dbReference>
<dbReference type="Gene3D" id="1.25.10.10">
    <property type="entry name" value="Leucine-rich Repeat Variant"/>
    <property type="match status" value="1"/>
</dbReference>
<dbReference type="SUPFAM" id="SSF48371">
    <property type="entry name" value="ARM repeat"/>
    <property type="match status" value="1"/>
</dbReference>
<evidence type="ECO:0000259" key="4">
    <source>
        <dbReference type="PROSITE" id="PS50072"/>
    </source>
</evidence>
<keyword evidence="3 5" id="KW-0413">Isomerase</keyword>
<dbReference type="InterPro" id="IPR002130">
    <property type="entry name" value="Cyclophilin-type_PPIase_dom"/>
</dbReference>
<dbReference type="KEGG" id="scor:J3U87_12110"/>
<evidence type="ECO:0000256" key="3">
    <source>
        <dbReference type="ARBA" id="ARBA00023235"/>
    </source>
</evidence>
<dbReference type="InterPro" id="IPR044666">
    <property type="entry name" value="Cyclophilin_A-like"/>
</dbReference>
<keyword evidence="6" id="KW-1185">Reference proteome</keyword>
<gene>
    <name evidence="5" type="ORF">J3U87_12110</name>
</gene>
<dbReference type="SUPFAM" id="SSF50891">
    <property type="entry name" value="Cyclophilin-like"/>
    <property type="match status" value="1"/>
</dbReference>
<dbReference type="InterPro" id="IPR016024">
    <property type="entry name" value="ARM-type_fold"/>
</dbReference>
<dbReference type="Gene3D" id="2.40.100.10">
    <property type="entry name" value="Cyclophilin-like"/>
    <property type="match status" value="1"/>
</dbReference>
<dbReference type="Proteomes" id="UP000663929">
    <property type="component" value="Chromosome"/>
</dbReference>
<dbReference type="EC" id="5.2.1.8" evidence="1"/>
<dbReference type="EMBL" id="CP071793">
    <property type="protein sequence ID" value="QTD53193.1"/>
    <property type="molecule type" value="Genomic_DNA"/>
</dbReference>
<dbReference type="GO" id="GO:0003755">
    <property type="term" value="F:peptidyl-prolyl cis-trans isomerase activity"/>
    <property type="evidence" value="ECO:0007669"/>
    <property type="project" value="UniProtKB-KW"/>
</dbReference>
<name>A0A8A4TUN5_SULCO</name>
<evidence type="ECO:0000313" key="6">
    <source>
        <dbReference type="Proteomes" id="UP000663929"/>
    </source>
</evidence>
<dbReference type="InterPro" id="IPR029000">
    <property type="entry name" value="Cyclophilin-like_dom_sf"/>
</dbReference>
<proteinExistence type="predicted"/>
<sequence>MKRHLPALLIAVLVGCSQQPSAKKPDWSTLLKSRVQRSEALLNGTQWNEAQQNVEAMKAYLLTLGQNGDPAGLPEITAALEDSELQGTAIFAYGEVEGADATPLLALTDTVAPEHRARLAEALSKRGTEVPDKITAYWQTLDEPLKNQTLMYFFRNANPTLTEAVLKRLREDAQPQNTGYLYYLFRSETKVPATDLLRWLEVYEGDSQALIYASRIVPETNTPELTQAWIGLLAHADWRIRTQALQAMPRDTDTEAAMSKMLDDENPNVVRTALSRLSASQDPEIHRLLGSRLSDLSPCQVVTLVTQTESDTHRKPFLAALASWKDSEEPWKRRQWVRHVGPQQPEALKPLVQKSGGGLAALAQSSLLQSPDIDTTPWLEQGLASKDPYLMAGVVSALAEMKENRPMEIDALLPLAEQAYPEPDFHYALLHELPRLVKQKARRTMILNQFQAHPDYLVRLEALRLTEDPTAAQRQAVFQSGWQHTVPQAVLDTAAELLREPSAREWVLTTSKGEVRIRLFGKDAPITCANMVYLSERDYFANMPFHRVVPNFVVQGGDSRGDGSGGPGHTIPCEVNRHPYVRGTVGMALAGKDTGGSQFFICHSDQPHLNGGYTVFGKVTQGMDVVDRLEEGDLILKASTRQEP</sequence>
<dbReference type="InterPro" id="IPR011989">
    <property type="entry name" value="ARM-like"/>
</dbReference>
<dbReference type="PRINTS" id="PR00153">
    <property type="entry name" value="CSAPPISMRASE"/>
</dbReference>
<keyword evidence="2" id="KW-0697">Rotamase</keyword>
<dbReference type="Pfam" id="PF00160">
    <property type="entry name" value="Pro_isomerase"/>
    <property type="match status" value="1"/>
</dbReference>
<reference evidence="5" key="1">
    <citation type="submission" date="2021-03" db="EMBL/GenBank/DDBJ databases">
        <title>Acanthopleuribacteraceae sp. M133.</title>
        <authorList>
            <person name="Wang G."/>
        </authorList>
    </citation>
    <scope>NUCLEOTIDE SEQUENCE</scope>
    <source>
        <strain evidence="5">M133</strain>
    </source>
</reference>
<evidence type="ECO:0000313" key="5">
    <source>
        <dbReference type="EMBL" id="QTD53193.1"/>
    </source>
</evidence>
<dbReference type="AlphaFoldDB" id="A0A8A4TUN5"/>
<organism evidence="5 6">
    <name type="scientific">Sulfidibacter corallicola</name>
    <dbReference type="NCBI Taxonomy" id="2818388"/>
    <lineage>
        <taxon>Bacteria</taxon>
        <taxon>Pseudomonadati</taxon>
        <taxon>Acidobacteriota</taxon>
        <taxon>Holophagae</taxon>
        <taxon>Acanthopleuribacterales</taxon>
        <taxon>Acanthopleuribacteraceae</taxon>
        <taxon>Sulfidibacter</taxon>
    </lineage>
</organism>
<dbReference type="RefSeq" id="WP_237383293.1">
    <property type="nucleotide sequence ID" value="NZ_CP071793.1"/>
</dbReference>
<accession>A0A8A4TUN5</accession>